<evidence type="ECO:0000256" key="6">
    <source>
        <dbReference type="ARBA" id="ARBA00023235"/>
    </source>
</evidence>
<dbReference type="GO" id="GO:0005975">
    <property type="term" value="P:carbohydrate metabolic process"/>
    <property type="evidence" value="ECO:0007669"/>
    <property type="project" value="InterPro"/>
</dbReference>
<dbReference type="Pfam" id="PF16657">
    <property type="entry name" value="Malt_amylase_C"/>
    <property type="match status" value="1"/>
</dbReference>
<dbReference type="RefSeq" id="WP_243866528.1">
    <property type="nucleotide sequence ID" value="NZ_SOCP01000005.1"/>
</dbReference>
<dbReference type="InterPro" id="IPR032091">
    <property type="entry name" value="Malt_amylase-like_C"/>
</dbReference>
<dbReference type="GO" id="GO:0006508">
    <property type="term" value="P:proteolysis"/>
    <property type="evidence" value="ECO:0007669"/>
    <property type="project" value="InterPro"/>
</dbReference>
<dbReference type="InterPro" id="IPR013780">
    <property type="entry name" value="Glyco_hydro_b"/>
</dbReference>
<comment type="similarity">
    <text evidence="2">Belongs to the glycosyl hydrolase 13 family. TreS subfamily.</text>
</comment>
<accession>A0A4V6Q6V6</accession>
<dbReference type="SMART" id="SM00642">
    <property type="entry name" value="Aamy"/>
    <property type="match status" value="1"/>
</dbReference>
<dbReference type="NCBIfam" id="TIGR02456">
    <property type="entry name" value="treS_nterm"/>
    <property type="match status" value="1"/>
</dbReference>
<dbReference type="EC" id="5.4.99.16" evidence="3"/>
<reference evidence="9 10" key="1">
    <citation type="submission" date="2019-03" db="EMBL/GenBank/DDBJ databases">
        <title>Genomic Encyclopedia of Archaeal and Bacterial Type Strains, Phase II (KMG-II): from individual species to whole genera.</title>
        <authorList>
            <person name="Goeker M."/>
        </authorList>
    </citation>
    <scope>NUCLEOTIDE SEQUENCE [LARGE SCALE GENOMIC DNA]</scope>
    <source>
        <strain evidence="9 10">DSM 45499</strain>
    </source>
</reference>
<dbReference type="InterPro" id="IPR045857">
    <property type="entry name" value="O16G_dom_2"/>
</dbReference>
<name>A0A4V6Q6V6_9PSEU</name>
<organism evidence="9 10">
    <name type="scientific">Actinophytocola oryzae</name>
    <dbReference type="NCBI Taxonomy" id="502181"/>
    <lineage>
        <taxon>Bacteria</taxon>
        <taxon>Bacillati</taxon>
        <taxon>Actinomycetota</taxon>
        <taxon>Actinomycetes</taxon>
        <taxon>Pseudonocardiales</taxon>
        <taxon>Pseudonocardiaceae</taxon>
    </lineage>
</organism>
<comment type="catalytic activity">
    <reaction evidence="1">
        <text>D-maltose = alpha,alpha-trehalose</text>
        <dbReference type="Rhea" id="RHEA:15145"/>
        <dbReference type="ChEBI" id="CHEBI:16551"/>
        <dbReference type="ChEBI" id="CHEBI:17306"/>
        <dbReference type="EC" id="5.4.99.16"/>
    </reaction>
</comment>
<dbReference type="SUPFAM" id="SSF51445">
    <property type="entry name" value="(Trans)glycosidases"/>
    <property type="match status" value="1"/>
</dbReference>
<dbReference type="InterPro" id="IPR017853">
    <property type="entry name" value="GH"/>
</dbReference>
<feature type="domain" description="Glycosyl hydrolase family 13 catalytic" evidence="8">
    <location>
        <begin position="344"/>
        <end position="753"/>
    </location>
</feature>
<dbReference type="InterPro" id="IPR012810">
    <property type="entry name" value="TreS/a-amylase_N"/>
</dbReference>
<keyword evidence="4" id="KW-0479">Metal-binding</keyword>
<dbReference type="AlphaFoldDB" id="A0A4V6Q6V6"/>
<dbReference type="GO" id="GO:0047471">
    <property type="term" value="F:maltose alpha-D-glucosyltransferase activity"/>
    <property type="evidence" value="ECO:0007669"/>
    <property type="project" value="UniProtKB-EC"/>
</dbReference>
<dbReference type="Gene3D" id="3.40.50.1460">
    <property type="match status" value="1"/>
</dbReference>
<evidence type="ECO:0000256" key="5">
    <source>
        <dbReference type="ARBA" id="ARBA00022837"/>
    </source>
</evidence>
<dbReference type="Gene3D" id="3.90.400.10">
    <property type="entry name" value="Oligo-1,6-glucosidase, Domain 2"/>
    <property type="match status" value="1"/>
</dbReference>
<evidence type="ECO:0000256" key="3">
    <source>
        <dbReference type="ARBA" id="ARBA00012619"/>
    </source>
</evidence>
<evidence type="ECO:0000313" key="10">
    <source>
        <dbReference type="Proteomes" id="UP000294927"/>
    </source>
</evidence>
<gene>
    <name evidence="9" type="ORF">CLV71_105573</name>
</gene>
<dbReference type="Pfam" id="PF00656">
    <property type="entry name" value="Peptidase_C14"/>
    <property type="match status" value="1"/>
</dbReference>
<dbReference type="PANTHER" id="PTHR10357:SF219">
    <property type="entry name" value="MALTOSE ALPHA-D-GLUCOSYLTRANSFERASE"/>
    <property type="match status" value="1"/>
</dbReference>
<dbReference type="GO" id="GO:0004197">
    <property type="term" value="F:cysteine-type endopeptidase activity"/>
    <property type="evidence" value="ECO:0007669"/>
    <property type="project" value="InterPro"/>
</dbReference>
<dbReference type="Proteomes" id="UP000294927">
    <property type="component" value="Unassembled WGS sequence"/>
</dbReference>
<dbReference type="PANTHER" id="PTHR10357">
    <property type="entry name" value="ALPHA-AMYLASE FAMILY MEMBER"/>
    <property type="match status" value="1"/>
</dbReference>
<protein>
    <recommendedName>
        <fullName evidence="3">maltose alpha-D-glucosyltransferase</fullName>
        <ecNumber evidence="3">5.4.99.16</ecNumber>
    </recommendedName>
    <alternativeName>
        <fullName evidence="7">Maltose alpha-D-glucosyltransferase</fullName>
    </alternativeName>
</protein>
<keyword evidence="6" id="KW-0413">Isomerase</keyword>
<dbReference type="SUPFAM" id="SSF51011">
    <property type="entry name" value="Glycosyl hydrolase domain"/>
    <property type="match status" value="1"/>
</dbReference>
<dbReference type="FunFam" id="3.20.20.80:FF:000055">
    <property type="entry name" value="Trehalose synthase"/>
    <property type="match status" value="1"/>
</dbReference>
<dbReference type="InterPro" id="IPR011600">
    <property type="entry name" value="Pept_C14_caspase"/>
</dbReference>
<dbReference type="Gene3D" id="2.60.40.1180">
    <property type="entry name" value="Golgi alpha-mannosidase II"/>
    <property type="match status" value="1"/>
</dbReference>
<evidence type="ECO:0000256" key="2">
    <source>
        <dbReference type="ARBA" id="ARBA00005496"/>
    </source>
</evidence>
<dbReference type="Gene3D" id="3.20.20.80">
    <property type="entry name" value="Glycosidases"/>
    <property type="match status" value="1"/>
</dbReference>
<keyword evidence="10" id="KW-1185">Reference proteome</keyword>
<dbReference type="GO" id="GO:0046872">
    <property type="term" value="F:metal ion binding"/>
    <property type="evidence" value="ECO:0007669"/>
    <property type="project" value="UniProtKB-KW"/>
</dbReference>
<sequence length="889" mass="99069">MATTPEADPLGTARRRALAVATGRYRHDELPDLDSPAQDAEIARRILGNPAIGDFSPFTVLLNNDVHTLTNQVYDFFHTAETDEFLFAYFSCHGRRDSDGRLYLAAIDTEPGRLPPTAIAADDIRDWVDNCRARSVVVVLDCCHAGAFGGEPKQRSMRDRVVLLTAGATELAHEGSSGKAKATPSAFARAFFEGLETGLADRNLDGAISVREAFDYANGQLANSEIKQHPQMRANVVGDLVLCRTPPNPGRLSRDLESLVRNGFPAARLLAVEQLAQWLGSAEPAQARTAEATLVDLAADPDEHVAAAAGRVLNNQQPVLVSAGARPAGAEPDPNWYARAVFYEVRVRTFRDSNGDGVGDLPGLVKQLDYLRWLGVDCLLLTPIYDSPLHDDGYDISDFTSVHPDLGTVGDLVELLDQAHARGIRVVLDVVLNHTSTAHDWFQKSRTDPTGPYGDFYVWQDTDEGYTDASMLGEDQEDVRWTFDRARRQYYWHRFADHEPDLNFDNPAVQDAMIAALRSWLDLGVDGFRLLTAPYLFERDGTPCEGLGETHEYLAAVRREIDKNYRERVLIAWADRWPSDAVEYFGNDPANPECHVVLYSSLMPRVFLSIRQENHEAISAVLAESRGVPENCQWGIFLRNGDEMTLDLVDPDERRYLLREYAPLRRMHNSRGIRRRLAPLHNGKPDQLGFCIALLLSLPGAPILYYGDEIGMGENLSLPGTAAIRTPMQWSSDRAGGFSDAEYEELASPVVLDSIYGYQSINVESQLRQPTSLLRTVRQLIEIRRHSPALTTGSFRQLDSDNPAIWCYVRTSPTEEIVCVANFSGYPQATQLDLSRFAGRYPVEVTGGVRFPDVRADTPYQVTLSGNRFYWLRMVEHEKDQGGQSEIPD</sequence>
<evidence type="ECO:0000259" key="8">
    <source>
        <dbReference type="SMART" id="SM00642"/>
    </source>
</evidence>
<dbReference type="Pfam" id="PF00128">
    <property type="entry name" value="Alpha-amylase"/>
    <property type="match status" value="2"/>
</dbReference>
<dbReference type="EMBL" id="SOCP01000005">
    <property type="protein sequence ID" value="TDV52441.1"/>
    <property type="molecule type" value="Genomic_DNA"/>
</dbReference>
<comment type="caution">
    <text evidence="9">The sequence shown here is derived from an EMBL/GenBank/DDBJ whole genome shotgun (WGS) entry which is preliminary data.</text>
</comment>
<proteinExistence type="inferred from homology"/>
<dbReference type="InterPro" id="IPR006047">
    <property type="entry name" value="GH13_cat_dom"/>
</dbReference>
<evidence type="ECO:0000313" key="9">
    <source>
        <dbReference type="EMBL" id="TDV52441.1"/>
    </source>
</evidence>
<dbReference type="CDD" id="cd11334">
    <property type="entry name" value="AmyAc_TreS"/>
    <property type="match status" value="1"/>
</dbReference>
<evidence type="ECO:0000256" key="1">
    <source>
        <dbReference type="ARBA" id="ARBA00001595"/>
    </source>
</evidence>
<evidence type="ECO:0000256" key="7">
    <source>
        <dbReference type="ARBA" id="ARBA00031378"/>
    </source>
</evidence>
<keyword evidence="5" id="KW-0106">Calcium</keyword>
<evidence type="ECO:0000256" key="4">
    <source>
        <dbReference type="ARBA" id="ARBA00022723"/>
    </source>
</evidence>